<comment type="caution">
    <text evidence="1">The sequence shown here is derived from an EMBL/GenBank/DDBJ whole genome shotgun (WGS) entry which is preliminary data.</text>
</comment>
<accession>A0A016SGS2</accession>
<dbReference type="PROSITE" id="PS51257">
    <property type="entry name" value="PROKAR_LIPOPROTEIN"/>
    <property type="match status" value="1"/>
</dbReference>
<gene>
    <name evidence="1" type="primary">Acey_s0227.g2812</name>
    <name evidence="1" type="ORF">Y032_0227g2812</name>
</gene>
<dbReference type="EMBL" id="JARK01001563">
    <property type="protein sequence ID" value="EYB89825.1"/>
    <property type="molecule type" value="Genomic_DNA"/>
</dbReference>
<protein>
    <submittedName>
        <fullName evidence="1">Uncharacterized protein</fullName>
    </submittedName>
</protein>
<dbReference type="AlphaFoldDB" id="A0A016SGS2"/>
<name>A0A016SGS2_9BILA</name>
<sequence length="94" mass="10102">MLRYWAALTAPHHFSATTTACSGAGPHSPLCVVLVQQQHHLAVLARTHRSASFWGSNNSMSRYWAALTAPHHFSAATTACSGAEPHSPLRTVLV</sequence>
<reference evidence="2" key="1">
    <citation type="journal article" date="2015" name="Nat. Genet.">
        <title>The genome and transcriptome of the zoonotic hookworm Ancylostoma ceylanicum identify infection-specific gene families.</title>
        <authorList>
            <person name="Schwarz E.M."/>
            <person name="Hu Y."/>
            <person name="Antoshechkin I."/>
            <person name="Miller M.M."/>
            <person name="Sternberg P.W."/>
            <person name="Aroian R.V."/>
        </authorList>
    </citation>
    <scope>NUCLEOTIDE SEQUENCE</scope>
    <source>
        <strain evidence="2">HY135</strain>
    </source>
</reference>
<organism evidence="1 2">
    <name type="scientific">Ancylostoma ceylanicum</name>
    <dbReference type="NCBI Taxonomy" id="53326"/>
    <lineage>
        <taxon>Eukaryota</taxon>
        <taxon>Metazoa</taxon>
        <taxon>Ecdysozoa</taxon>
        <taxon>Nematoda</taxon>
        <taxon>Chromadorea</taxon>
        <taxon>Rhabditida</taxon>
        <taxon>Rhabditina</taxon>
        <taxon>Rhabditomorpha</taxon>
        <taxon>Strongyloidea</taxon>
        <taxon>Ancylostomatidae</taxon>
        <taxon>Ancylostomatinae</taxon>
        <taxon>Ancylostoma</taxon>
    </lineage>
</organism>
<evidence type="ECO:0000313" key="2">
    <source>
        <dbReference type="Proteomes" id="UP000024635"/>
    </source>
</evidence>
<keyword evidence="2" id="KW-1185">Reference proteome</keyword>
<evidence type="ECO:0000313" key="1">
    <source>
        <dbReference type="EMBL" id="EYB89825.1"/>
    </source>
</evidence>
<dbReference type="Proteomes" id="UP000024635">
    <property type="component" value="Unassembled WGS sequence"/>
</dbReference>
<proteinExistence type="predicted"/>